<reference evidence="1 2" key="1">
    <citation type="submission" date="2019-01" db="EMBL/GenBank/DDBJ databases">
        <title>Draft genome sequence of Psathyrella aberdarensis IHI B618.</title>
        <authorList>
            <person name="Buettner E."/>
            <person name="Kellner H."/>
        </authorList>
    </citation>
    <scope>NUCLEOTIDE SEQUENCE [LARGE SCALE GENOMIC DNA]</scope>
    <source>
        <strain evidence="1 2">IHI B618</strain>
    </source>
</reference>
<evidence type="ECO:0000313" key="2">
    <source>
        <dbReference type="Proteomes" id="UP000290288"/>
    </source>
</evidence>
<dbReference type="OrthoDB" id="107110at2759"/>
<evidence type="ECO:0000313" key="1">
    <source>
        <dbReference type="EMBL" id="RXW19027.1"/>
    </source>
</evidence>
<gene>
    <name evidence="1" type="ORF">EST38_g6823</name>
</gene>
<keyword evidence="2" id="KW-1185">Reference proteome</keyword>
<organism evidence="1 2">
    <name type="scientific">Candolleomyces aberdarensis</name>
    <dbReference type="NCBI Taxonomy" id="2316362"/>
    <lineage>
        <taxon>Eukaryota</taxon>
        <taxon>Fungi</taxon>
        <taxon>Dikarya</taxon>
        <taxon>Basidiomycota</taxon>
        <taxon>Agaricomycotina</taxon>
        <taxon>Agaricomycetes</taxon>
        <taxon>Agaricomycetidae</taxon>
        <taxon>Agaricales</taxon>
        <taxon>Agaricineae</taxon>
        <taxon>Psathyrellaceae</taxon>
        <taxon>Candolleomyces</taxon>
    </lineage>
</organism>
<accession>A0A4Q2DGP8</accession>
<proteinExistence type="predicted"/>
<dbReference type="AlphaFoldDB" id="A0A4Q2DGP8"/>
<dbReference type="PANTHER" id="PTHR33266:SF1">
    <property type="entry name" value="F-BOX DOMAIN-CONTAINING PROTEIN"/>
    <property type="match status" value="1"/>
</dbReference>
<dbReference type="EMBL" id="SDEE01000225">
    <property type="protein sequence ID" value="RXW19027.1"/>
    <property type="molecule type" value="Genomic_DNA"/>
</dbReference>
<protein>
    <submittedName>
        <fullName evidence="1">Uncharacterized protein</fullName>
    </submittedName>
</protein>
<sequence length="926" mass="104147">MTTHKRDASNIEELEQRRLSQKPRFVVDLWDDEEHQQLDHEITSNSKFARLKTQEDFTPQQALLFPLVLQAVISQVNRRAETTGRDPSEMLLEDKTLLHQLQGALKKGSLKEVRNLDILRLRPRAHGPISKAWFTPTQNGVEFLTLMTVRDQWEATAEPYAVADCANCVSVCQSSGTGKSRMVHEMGQYIFTIPFNLRAPDHEGGAYPLPDDAVRDYLTQTAPSVKVYQKRCQVFFATLFRAILGFLNQCPGPLSELELAHVWRLFLEENKRSFYLDVVSYSSQQSVDGNALAGLQELMAVFGSERPVLPKSSIVLPTVKSLGQERLIAYVVQGKERAEKARKTLEDRRIPVHHNLKVVIYFDEAHTLYESTVGVRKIGLEMLMYDHILALLNSFNHEPLFSVFLSTSLRLQTASPTVSSARQTDNFAFPPPITEISFDCHPALVARLSLTESLCNCQSITFMARFGRPLFWTLLEAGASERTVLELACNKIAGYSYGTTIGLPTPQTQMPRIEAAIACLDLRLCFHYEPCRGDPMVDSMEAKLVENHMRLCYSVPESRAYFWSGYSSEPLLAEAAAQVMQYWAIQHKWRPVRDLSTWLGSKLIQRGERGEIGGRLLLMSAYDNAIREHARVENTSKFLFSSGCTVDAFVNELFQPQHVAKIRKCKPDNVISDDHFKEFKSFSEALGGGWIRFTHFVKGSPTCELSQQDLYAAFVRGMAYIGQPNEQSFDVIIPVSLAKSDAFSFQDMTAIFIQFKSRKVKGGVRHDYTTGNLDVFPGGNSTLPYCSLLMEFGIAPPQAPDRKKGRAIPTEIAQGGKTSPRLAPSTQMCHLRYSIRASGSTSNIYKPIGGHDQDRYSNIFQVKTPLDDHGRQGVEYVNRVLAMKPGWVHDSFQSWPWLQDPDTTAPVLDNGLDGEDVEVGRAGAYL</sequence>
<dbReference type="STRING" id="2316362.A0A4Q2DGP8"/>
<dbReference type="Proteomes" id="UP000290288">
    <property type="component" value="Unassembled WGS sequence"/>
</dbReference>
<dbReference type="PANTHER" id="PTHR33266">
    <property type="entry name" value="CHROMOSOME 15, WHOLE GENOME SHOTGUN SEQUENCE"/>
    <property type="match status" value="1"/>
</dbReference>
<name>A0A4Q2DGP8_9AGAR</name>
<comment type="caution">
    <text evidence="1">The sequence shown here is derived from an EMBL/GenBank/DDBJ whole genome shotgun (WGS) entry which is preliminary data.</text>
</comment>